<name>A0ABS8SZY5_DATST</name>
<evidence type="ECO:0000256" key="4">
    <source>
        <dbReference type="ARBA" id="ARBA00022692"/>
    </source>
</evidence>
<evidence type="ECO:0000256" key="6">
    <source>
        <dbReference type="ARBA" id="ARBA00023065"/>
    </source>
</evidence>
<dbReference type="EMBL" id="JACEIK010000953">
    <property type="protein sequence ID" value="MCD7464311.1"/>
    <property type="molecule type" value="Genomic_DNA"/>
</dbReference>
<dbReference type="PANTHER" id="PTHR11629:SF112">
    <property type="entry name" value="V-TYPE PROTON ATPASE SUBUNIT A3"/>
    <property type="match status" value="1"/>
</dbReference>
<sequence length="421" mass="48027">MYYSLVEKKDVMEAFRLLEVALQQSATDHATGTIDMDLITAGIFSERMRRENLVSTTAYNYGEDAAGDHPLRNALATLASEGLVVVHGDTRRRKSEHRFETRRAEEELQWRSKVVGDAVRRWICSVQSRCNSCKSSFQDESAHRTIDYLGNRTYSVQRRASSGDLESELIEMNANGDKLQRSYNELVEYKLVLQKAGEFFHIAQSSAEALHREHASNPNCDFQSIQALKVKLGFITGLVPREKSMAFERILFKIATRGNVFLRQAVVEEPVTDPVSGEKVEKTYLQSSFLQFEEQRAKFSKYVMLLEQIVILSPRTLVSGRISELKTTIDVSLVHGNLLQTIGNQYDRWNILVRKEKSIYHTLNMLSIDVTRKCLVAEGWSPVFATKQIQDALQRATHDSNSEVGAIFRVLRTREMPPTYF</sequence>
<keyword evidence="10" id="KW-1185">Reference proteome</keyword>
<comment type="similarity">
    <text evidence="2 8">Belongs to the V-ATPase 116 kDa subunit family.</text>
</comment>
<evidence type="ECO:0000313" key="9">
    <source>
        <dbReference type="EMBL" id="MCD7464311.1"/>
    </source>
</evidence>
<dbReference type="PANTHER" id="PTHR11629">
    <property type="entry name" value="VACUOLAR PROTON ATPASES"/>
    <property type="match status" value="1"/>
</dbReference>
<proteinExistence type="inferred from homology"/>
<comment type="function">
    <text evidence="8">Essential component of the vacuolar proton pump (V-ATPase), a multimeric enzyme that catalyzes the translocation of protons across the membranes. Required for assembly and activity of the V-ATPase.</text>
</comment>
<dbReference type="Proteomes" id="UP000823775">
    <property type="component" value="Unassembled WGS sequence"/>
</dbReference>
<evidence type="ECO:0000256" key="5">
    <source>
        <dbReference type="ARBA" id="ARBA00022989"/>
    </source>
</evidence>
<dbReference type="Pfam" id="PF01496">
    <property type="entry name" value="V_ATPase_I"/>
    <property type="match status" value="1"/>
</dbReference>
<evidence type="ECO:0000256" key="2">
    <source>
        <dbReference type="ARBA" id="ARBA00009904"/>
    </source>
</evidence>
<protein>
    <recommendedName>
        <fullName evidence="8">V-type proton ATPase subunit a</fullName>
    </recommendedName>
</protein>
<evidence type="ECO:0000256" key="3">
    <source>
        <dbReference type="ARBA" id="ARBA00022448"/>
    </source>
</evidence>
<keyword evidence="4" id="KW-0812">Transmembrane</keyword>
<evidence type="ECO:0000256" key="8">
    <source>
        <dbReference type="RuleBase" id="RU361189"/>
    </source>
</evidence>
<keyword evidence="7" id="KW-0472">Membrane</keyword>
<evidence type="ECO:0000256" key="7">
    <source>
        <dbReference type="ARBA" id="ARBA00023136"/>
    </source>
</evidence>
<keyword evidence="8" id="KW-0375">Hydrogen ion transport</keyword>
<accession>A0ABS8SZY5</accession>
<reference evidence="9 10" key="1">
    <citation type="journal article" date="2021" name="BMC Genomics">
        <title>Datura genome reveals duplications of psychoactive alkaloid biosynthetic genes and high mutation rate following tissue culture.</title>
        <authorList>
            <person name="Rajewski A."/>
            <person name="Carter-House D."/>
            <person name="Stajich J."/>
            <person name="Litt A."/>
        </authorList>
    </citation>
    <scope>NUCLEOTIDE SEQUENCE [LARGE SCALE GENOMIC DNA]</scope>
    <source>
        <strain evidence="9">AR-01</strain>
    </source>
</reference>
<gene>
    <name evidence="9" type="primary">VHA-A3_4</name>
    <name evidence="9" type="ORF">HAX54_052491</name>
</gene>
<keyword evidence="3 8" id="KW-0813">Transport</keyword>
<evidence type="ECO:0000313" key="10">
    <source>
        <dbReference type="Proteomes" id="UP000823775"/>
    </source>
</evidence>
<dbReference type="InterPro" id="IPR002490">
    <property type="entry name" value="V-ATPase_116kDa_su"/>
</dbReference>
<comment type="caution">
    <text evidence="9">The sequence shown here is derived from an EMBL/GenBank/DDBJ whole genome shotgun (WGS) entry which is preliminary data.</text>
</comment>
<comment type="subcellular location">
    <subcellularLocation>
        <location evidence="1">Membrane</location>
        <topology evidence="1">Multi-pass membrane protein</topology>
    </subcellularLocation>
</comment>
<organism evidence="9 10">
    <name type="scientific">Datura stramonium</name>
    <name type="common">Jimsonweed</name>
    <name type="synonym">Common thornapple</name>
    <dbReference type="NCBI Taxonomy" id="4076"/>
    <lineage>
        <taxon>Eukaryota</taxon>
        <taxon>Viridiplantae</taxon>
        <taxon>Streptophyta</taxon>
        <taxon>Embryophyta</taxon>
        <taxon>Tracheophyta</taxon>
        <taxon>Spermatophyta</taxon>
        <taxon>Magnoliopsida</taxon>
        <taxon>eudicotyledons</taxon>
        <taxon>Gunneridae</taxon>
        <taxon>Pentapetalae</taxon>
        <taxon>asterids</taxon>
        <taxon>lamiids</taxon>
        <taxon>Solanales</taxon>
        <taxon>Solanaceae</taxon>
        <taxon>Solanoideae</taxon>
        <taxon>Datureae</taxon>
        <taxon>Datura</taxon>
    </lineage>
</organism>
<keyword evidence="5" id="KW-1133">Transmembrane helix</keyword>
<evidence type="ECO:0000256" key="1">
    <source>
        <dbReference type="ARBA" id="ARBA00004141"/>
    </source>
</evidence>
<keyword evidence="6 8" id="KW-0406">Ion transport</keyword>